<name>A0ABR3WH69_9PEZI</name>
<organism evidence="1 2">
    <name type="scientific">Phialemonium thermophilum</name>
    <dbReference type="NCBI Taxonomy" id="223376"/>
    <lineage>
        <taxon>Eukaryota</taxon>
        <taxon>Fungi</taxon>
        <taxon>Dikarya</taxon>
        <taxon>Ascomycota</taxon>
        <taxon>Pezizomycotina</taxon>
        <taxon>Sordariomycetes</taxon>
        <taxon>Sordariomycetidae</taxon>
        <taxon>Cephalothecales</taxon>
        <taxon>Cephalothecaceae</taxon>
        <taxon>Phialemonium</taxon>
    </lineage>
</organism>
<sequence length="248" mass="27206">MGEITRIWPFRSHGSRPAFELTIREPPLTGDHLGLKTWGSSYVLAQLLPRFAATSFSHLFPLGRTEPSVLELGSGTGLLGMSAACAWAASVVLTDLPAIVPNLAHNADRNRDTVESLGGDVSAAPLTWGGSTEESDARFQDRHRFKLVLAADPLYDDEHPGLLAGTIHSQLALDRDGRALVMIPKRDGTTHRLMSSFREAMSSQPSPLLCVEEGVMPGRDDWGEDDDEPQSIDCWWGVFRRRQCVGFL</sequence>
<dbReference type="PANTHER" id="PTHR14614:SF156">
    <property type="entry name" value="PROTEIN-LYSINE N-METHYLTRANSFERASE EFM2"/>
    <property type="match status" value="1"/>
</dbReference>
<gene>
    <name evidence="1" type="ORF">VTK73DRAFT_6977</name>
</gene>
<dbReference type="PANTHER" id="PTHR14614">
    <property type="entry name" value="HEPATOCELLULAR CARCINOMA-ASSOCIATED ANTIGEN"/>
    <property type="match status" value="1"/>
</dbReference>
<dbReference type="CDD" id="cd02440">
    <property type="entry name" value="AdoMet_MTases"/>
    <property type="match status" value="1"/>
</dbReference>
<protein>
    <submittedName>
        <fullName evidence="1">Uncharacterized protein</fullName>
    </submittedName>
</protein>
<accession>A0ABR3WH69</accession>
<dbReference type="Gene3D" id="3.40.50.150">
    <property type="entry name" value="Vaccinia Virus protein VP39"/>
    <property type="match status" value="1"/>
</dbReference>
<dbReference type="SUPFAM" id="SSF53335">
    <property type="entry name" value="S-adenosyl-L-methionine-dependent methyltransferases"/>
    <property type="match status" value="1"/>
</dbReference>
<dbReference type="InterPro" id="IPR019410">
    <property type="entry name" value="Methyltransf_16"/>
</dbReference>
<keyword evidence="2" id="KW-1185">Reference proteome</keyword>
<evidence type="ECO:0000313" key="1">
    <source>
        <dbReference type="EMBL" id="KAL1861681.1"/>
    </source>
</evidence>
<dbReference type="EMBL" id="JAZHXJ010000412">
    <property type="protein sequence ID" value="KAL1861681.1"/>
    <property type="molecule type" value="Genomic_DNA"/>
</dbReference>
<dbReference type="Proteomes" id="UP001586593">
    <property type="component" value="Unassembled WGS sequence"/>
</dbReference>
<evidence type="ECO:0000313" key="2">
    <source>
        <dbReference type="Proteomes" id="UP001586593"/>
    </source>
</evidence>
<comment type="caution">
    <text evidence="1">The sequence shown here is derived from an EMBL/GenBank/DDBJ whole genome shotgun (WGS) entry which is preliminary data.</text>
</comment>
<dbReference type="InterPro" id="IPR029063">
    <property type="entry name" value="SAM-dependent_MTases_sf"/>
</dbReference>
<dbReference type="Pfam" id="PF10294">
    <property type="entry name" value="Methyltransf_16"/>
    <property type="match status" value="1"/>
</dbReference>
<reference evidence="1 2" key="1">
    <citation type="journal article" date="2024" name="Commun. Biol.">
        <title>Comparative genomic analysis of thermophilic fungi reveals convergent evolutionary adaptations and gene losses.</title>
        <authorList>
            <person name="Steindorff A.S."/>
            <person name="Aguilar-Pontes M.V."/>
            <person name="Robinson A.J."/>
            <person name="Andreopoulos B."/>
            <person name="LaButti K."/>
            <person name="Kuo A."/>
            <person name="Mondo S."/>
            <person name="Riley R."/>
            <person name="Otillar R."/>
            <person name="Haridas S."/>
            <person name="Lipzen A."/>
            <person name="Grimwood J."/>
            <person name="Schmutz J."/>
            <person name="Clum A."/>
            <person name="Reid I.D."/>
            <person name="Moisan M.C."/>
            <person name="Butler G."/>
            <person name="Nguyen T.T.M."/>
            <person name="Dewar K."/>
            <person name="Conant G."/>
            <person name="Drula E."/>
            <person name="Henrissat B."/>
            <person name="Hansel C."/>
            <person name="Singer S."/>
            <person name="Hutchinson M.I."/>
            <person name="de Vries R.P."/>
            <person name="Natvig D.O."/>
            <person name="Powell A.J."/>
            <person name="Tsang A."/>
            <person name="Grigoriev I.V."/>
        </authorList>
    </citation>
    <scope>NUCLEOTIDE SEQUENCE [LARGE SCALE GENOMIC DNA]</scope>
    <source>
        <strain evidence="1 2">ATCC 24622</strain>
    </source>
</reference>
<proteinExistence type="predicted"/>